<dbReference type="Proteomes" id="UP000262954">
    <property type="component" value="Unassembled WGS sequence"/>
</dbReference>
<dbReference type="EMBL" id="DNWC01000009">
    <property type="protein sequence ID" value="HBJ07456.1"/>
    <property type="molecule type" value="Genomic_DNA"/>
</dbReference>
<dbReference type="InterPro" id="IPR032719">
    <property type="entry name" value="WbsX"/>
</dbReference>
<dbReference type="Pfam" id="PF14307">
    <property type="entry name" value="Glyco_tran_WbsX"/>
    <property type="match status" value="1"/>
</dbReference>
<dbReference type="RefSeq" id="WP_009317881.1">
    <property type="nucleotide sequence ID" value="NZ_CABKQP010000002.1"/>
</dbReference>
<dbReference type="AlphaFoldDB" id="A0A354LYW7"/>
<evidence type="ECO:0000313" key="1">
    <source>
        <dbReference type="EMBL" id="HBJ07456.1"/>
    </source>
</evidence>
<comment type="caution">
    <text evidence="1">The sequence shown here is derived from an EMBL/GenBank/DDBJ whole genome shotgun (WGS) entry which is preliminary data.</text>
</comment>
<accession>A0A354LYW7</accession>
<dbReference type="Gene3D" id="3.20.20.80">
    <property type="entry name" value="Glycosidases"/>
    <property type="match status" value="1"/>
</dbReference>
<name>A0A354LYW7_9BACT</name>
<protein>
    <submittedName>
        <fullName evidence="1">Uncharacterized protein</fullName>
    </submittedName>
</protein>
<gene>
    <name evidence="1" type="ORF">DDY73_00480</name>
</gene>
<organism evidence="1 2">
    <name type="scientific">Coprobacter fastidiosus</name>
    <dbReference type="NCBI Taxonomy" id="1099853"/>
    <lineage>
        <taxon>Bacteria</taxon>
        <taxon>Pseudomonadati</taxon>
        <taxon>Bacteroidota</taxon>
        <taxon>Bacteroidia</taxon>
        <taxon>Bacteroidales</taxon>
        <taxon>Barnesiellaceae</taxon>
        <taxon>Coprobacter</taxon>
    </lineage>
</organism>
<evidence type="ECO:0000313" key="2">
    <source>
        <dbReference type="Proteomes" id="UP000262954"/>
    </source>
</evidence>
<dbReference type="PANTHER" id="PTHR41244:SF1">
    <property type="entry name" value="GLYCOSYLTRANSFERASE"/>
    <property type="match status" value="1"/>
</dbReference>
<dbReference type="PANTHER" id="PTHR41244">
    <property type="entry name" value="RHAMNAN SYNTHESIS F"/>
    <property type="match status" value="1"/>
</dbReference>
<sequence>MRTYINHTLKLVMGLGLIAGLSGCDKDRGPSVEDHFLNYEIPNVELTADCPVGAFYYQRGNLDDGKLARLAQPWDQSKGQLGANVRPILTEQMNFDVKNPESVELYQQQVDWAIQGRIDFFILPAIQIDLKTFLNSGNVTMTDVLGGKKGAEYTDDDTGETITGNPVQLQRENGRLRYAISINPNNITNGLSNSKLIEDMPDETISTGEKMSRTDIMCKAFEQIAVNYFGDDNYYHINGRPLVVIFNPHKIYTKDSKALYDKLRTAVREACGKEIFIVAQQDAWAPTGRFEVFHCAGKVDAITTKSMYDQGNFNRAYMYPQMIDQNWKYNQEFAASHFQIDFIPTISPSRNAYINMGNQYNQPIVDKNPDTFRTMCNVAKRHLGGTRIVFLESFNDWAYYSAIEPTDPEYGNGYGMTYLDILREQFKL</sequence>
<proteinExistence type="predicted"/>
<dbReference type="PROSITE" id="PS51257">
    <property type="entry name" value="PROKAR_LIPOPROTEIN"/>
    <property type="match status" value="1"/>
</dbReference>
<reference evidence="1 2" key="1">
    <citation type="journal article" date="2018" name="Nat. Biotechnol.">
        <title>A standardized bacterial taxonomy based on genome phylogeny substantially revises the tree of life.</title>
        <authorList>
            <person name="Parks D.H."/>
            <person name="Chuvochina M."/>
            <person name="Waite D.W."/>
            <person name="Rinke C."/>
            <person name="Skarshewski A."/>
            <person name="Chaumeil P.A."/>
            <person name="Hugenholtz P."/>
        </authorList>
    </citation>
    <scope>NUCLEOTIDE SEQUENCE [LARGE SCALE GENOMIC DNA]</scope>
    <source>
        <strain evidence="1">UBA11482</strain>
    </source>
</reference>